<evidence type="ECO:0000313" key="3">
    <source>
        <dbReference type="EMBL" id="OII78236.1"/>
    </source>
</evidence>
<dbReference type="InterPro" id="IPR008978">
    <property type="entry name" value="HSP20-like_chaperone"/>
</dbReference>
<dbReference type="GeneID" id="92367645"/>
<dbReference type="PANTHER" id="PTHR12356">
    <property type="entry name" value="NUCLEAR MOVEMENT PROTEIN NUDC"/>
    <property type="match status" value="1"/>
</dbReference>
<sequence>MGSTKKSYTNSSGKILFYWDQTLDDVNLFIPHEILYSTNSGNILINKFDLDINIGANYLRIINKKINQVIINKNLFSTVDTSDSLWYIEDNQLFIQLSKMRKAEVWTSIFKAEEQLNLLEVEKIKKQMMLERFQRENPGFDFSGAEFSGNAPDPRNFLGGPKMQ</sequence>
<dbReference type="Proteomes" id="UP000186804">
    <property type="component" value="Unassembled WGS sequence"/>
</dbReference>
<name>A0A1J4MYS6_9CRYT</name>
<dbReference type="EMBL" id="LRBS01000003">
    <property type="protein sequence ID" value="OII78236.1"/>
    <property type="molecule type" value="Genomic_DNA"/>
</dbReference>
<dbReference type="CDD" id="cd06467">
    <property type="entry name" value="p23_NUDC_like"/>
    <property type="match status" value="1"/>
</dbReference>
<feature type="domain" description="CS" evidence="2">
    <location>
        <begin position="12"/>
        <end position="110"/>
    </location>
</feature>
<keyword evidence="4" id="KW-1185">Reference proteome</keyword>
<organism evidence="3 4">
    <name type="scientific">Cryptosporidium andersoni</name>
    <dbReference type="NCBI Taxonomy" id="117008"/>
    <lineage>
        <taxon>Eukaryota</taxon>
        <taxon>Sar</taxon>
        <taxon>Alveolata</taxon>
        <taxon>Apicomplexa</taxon>
        <taxon>Conoidasida</taxon>
        <taxon>Coccidia</taxon>
        <taxon>Eucoccidiorida</taxon>
        <taxon>Eimeriorina</taxon>
        <taxon>Cryptosporidiidae</taxon>
        <taxon>Cryptosporidium</taxon>
    </lineage>
</organism>
<accession>A0A1J4MYS6</accession>
<evidence type="ECO:0000259" key="2">
    <source>
        <dbReference type="PROSITE" id="PS51203"/>
    </source>
</evidence>
<dbReference type="PANTHER" id="PTHR12356:SF18">
    <property type="entry name" value="NUDC DOMAIN-CONTAINING PROTEIN 2"/>
    <property type="match status" value="1"/>
</dbReference>
<feature type="region of interest" description="Disordered" evidence="1">
    <location>
        <begin position="141"/>
        <end position="164"/>
    </location>
</feature>
<comment type="caution">
    <text evidence="3">The sequence shown here is derived from an EMBL/GenBank/DDBJ whole genome shotgun (WGS) entry which is preliminary data.</text>
</comment>
<dbReference type="Pfam" id="PF04969">
    <property type="entry name" value="CS"/>
    <property type="match status" value="1"/>
</dbReference>
<reference evidence="3 4" key="1">
    <citation type="submission" date="2016-10" db="EMBL/GenBank/DDBJ databases">
        <title>Reductive evolution of mitochondrial metabolism and differential evolution of invasion-related proteins in Cryptosporidium.</title>
        <authorList>
            <person name="Liu S."/>
            <person name="Roellig D.M."/>
            <person name="Guo Y."/>
            <person name="Li N."/>
            <person name="Frace M.A."/>
            <person name="Tang K."/>
            <person name="Zhang L."/>
            <person name="Feng Y."/>
            <person name="Xiao L."/>
        </authorList>
    </citation>
    <scope>NUCLEOTIDE SEQUENCE [LARGE SCALE GENOMIC DNA]</scope>
    <source>
        <strain evidence="3">30847</strain>
    </source>
</reference>
<dbReference type="OrthoDB" id="515366at2759"/>
<dbReference type="SUPFAM" id="SSF49764">
    <property type="entry name" value="HSP20-like chaperones"/>
    <property type="match status" value="1"/>
</dbReference>
<dbReference type="RefSeq" id="XP_067070082.1">
    <property type="nucleotide sequence ID" value="XM_067213687.1"/>
</dbReference>
<dbReference type="GO" id="GO:0006457">
    <property type="term" value="P:protein folding"/>
    <property type="evidence" value="ECO:0007669"/>
    <property type="project" value="TreeGrafter"/>
</dbReference>
<dbReference type="VEuPathDB" id="CryptoDB:cand_034610"/>
<protein>
    <submittedName>
        <fullName evidence="3">CS domain-containing protein</fullName>
    </submittedName>
</protein>
<dbReference type="Gene3D" id="2.60.40.790">
    <property type="match status" value="1"/>
</dbReference>
<dbReference type="GO" id="GO:0051082">
    <property type="term" value="F:unfolded protein binding"/>
    <property type="evidence" value="ECO:0007669"/>
    <property type="project" value="TreeGrafter"/>
</dbReference>
<dbReference type="AlphaFoldDB" id="A0A1J4MYS6"/>
<gene>
    <name evidence="3" type="ORF">cand_034610</name>
</gene>
<evidence type="ECO:0000256" key="1">
    <source>
        <dbReference type="SAM" id="MobiDB-lite"/>
    </source>
</evidence>
<dbReference type="InterPro" id="IPR007052">
    <property type="entry name" value="CS_dom"/>
</dbReference>
<proteinExistence type="predicted"/>
<dbReference type="PROSITE" id="PS51203">
    <property type="entry name" value="CS"/>
    <property type="match status" value="1"/>
</dbReference>
<dbReference type="GO" id="GO:0005737">
    <property type="term" value="C:cytoplasm"/>
    <property type="evidence" value="ECO:0007669"/>
    <property type="project" value="TreeGrafter"/>
</dbReference>
<evidence type="ECO:0000313" key="4">
    <source>
        <dbReference type="Proteomes" id="UP000186804"/>
    </source>
</evidence>
<dbReference type="InterPro" id="IPR037898">
    <property type="entry name" value="NudC_fam"/>
</dbReference>